<protein>
    <submittedName>
        <fullName evidence="1">Uncharacterized protein</fullName>
    </submittedName>
</protein>
<accession>A0A158GQG9</accession>
<dbReference type="AlphaFoldDB" id="A0A158GQG9"/>
<sequence>MYEPRFVKITVTGSTTATSTTVGNDARYAMVNGRLHQRAANVLFNNMLGTVMFNKFDRGHDSSVVKIYWAASEKTL</sequence>
<organism evidence="1 2">
    <name type="scientific">Caballeronia udeis</name>
    <dbReference type="NCBI Taxonomy" id="1232866"/>
    <lineage>
        <taxon>Bacteria</taxon>
        <taxon>Pseudomonadati</taxon>
        <taxon>Pseudomonadota</taxon>
        <taxon>Betaproteobacteria</taxon>
        <taxon>Burkholderiales</taxon>
        <taxon>Burkholderiaceae</taxon>
        <taxon>Caballeronia</taxon>
    </lineage>
</organism>
<dbReference type="Proteomes" id="UP000054683">
    <property type="component" value="Unassembled WGS sequence"/>
</dbReference>
<reference evidence="1 2" key="1">
    <citation type="submission" date="2016-01" db="EMBL/GenBank/DDBJ databases">
        <authorList>
            <person name="Oliw E.H."/>
        </authorList>
    </citation>
    <scope>NUCLEOTIDE SEQUENCE [LARGE SCALE GENOMIC DNA]</scope>
    <source>
        <strain evidence="1">LMG 27134</strain>
    </source>
</reference>
<dbReference type="EMBL" id="FCOK02000018">
    <property type="protein sequence ID" value="SAL34404.1"/>
    <property type="molecule type" value="Genomic_DNA"/>
</dbReference>
<proteinExistence type="predicted"/>
<evidence type="ECO:0000313" key="2">
    <source>
        <dbReference type="Proteomes" id="UP000054683"/>
    </source>
</evidence>
<name>A0A158GQG9_9BURK</name>
<gene>
    <name evidence="1" type="ORF">AWB69_03149</name>
</gene>
<evidence type="ECO:0000313" key="1">
    <source>
        <dbReference type="EMBL" id="SAL34404.1"/>
    </source>
</evidence>